<dbReference type="Pfam" id="PF06985">
    <property type="entry name" value="HET"/>
    <property type="match status" value="1"/>
</dbReference>
<protein>
    <submittedName>
        <fullName evidence="2">HET-domain-containing protein</fullName>
    </submittedName>
</protein>
<name>A0A2J6RS15_HYAVF</name>
<keyword evidence="3" id="KW-1185">Reference proteome</keyword>
<evidence type="ECO:0000259" key="1">
    <source>
        <dbReference type="Pfam" id="PF06985"/>
    </source>
</evidence>
<sequence length="720" mass="81688">MSPPLENSELWPRRVYDMTGIGAGEESQTRADSAPYPYMPLDFDTHEIRVLSLHINDINDEIRCSIRTMSLIEPKPYYALSYCWGSRDMTRKILLELKSETAIKATAIVTENLWLALKAVRKFVASLDKKSAVISLWVDAMCINQNDNQERSQQVRNMRQIYSRAEEVFSWVGSGSRPAGVLDPTMLLSIQRRFGVLNLVPKLPLDFDQENALDMFFNEEYWRRVWVVQEITVATKVTILYGEHDFQWEDIATILRQIQKLEPAQRQLPGYHSTAVEAAKGVVHLLKFRDGYTGRNLISLFEALIWSRRALATDPRDKIFALLGLCHDGATFVPVPNYKQDLGTIIADMSRAMMSLNKSLDCICLRGARKLSATENLPSWAPNWPAIWSSKLTVQEEDILKLPWKTHTCQPILASNNDYLRVKGAYFGKVTHLAPAFGRHYPKVAANTHSGWILSTSTLTKFKPELEVNEAGLAIQKAIWKTLLMSPRYVLKKDVYNSRHISPTVCDCFAVLWQPEGRGAVEDLDLIRWIDDSAWFAIGSWTLREWSQVKHKEEIAPPKPAQKSSFKFFSSMSGGDRARAKEETTQGIMIKAPNITKARSRSSTNQYLSDLEGLITLLQEVLSSGMRLVCTDFDARCPVAMAHPDVEAGDEIYYLNSCERPVILRRSGSGIRVQYKVIGGCHLIGARIKDKFVVSEESFTLAPSRILWMRAMVPIEIYLV</sequence>
<accession>A0A2J6RS15</accession>
<dbReference type="OrthoDB" id="3526006at2759"/>
<dbReference type="Proteomes" id="UP000235786">
    <property type="component" value="Unassembled WGS sequence"/>
</dbReference>
<dbReference type="InterPro" id="IPR010730">
    <property type="entry name" value="HET"/>
</dbReference>
<dbReference type="AlphaFoldDB" id="A0A2J6RS15"/>
<dbReference type="EMBL" id="KZ613944">
    <property type="protein sequence ID" value="PMD41311.1"/>
    <property type="molecule type" value="Genomic_DNA"/>
</dbReference>
<dbReference type="PANTHER" id="PTHR24148">
    <property type="entry name" value="ANKYRIN REPEAT DOMAIN-CONTAINING PROTEIN 39 HOMOLOG-RELATED"/>
    <property type="match status" value="1"/>
</dbReference>
<gene>
    <name evidence="2" type="ORF">L207DRAFT_581753</name>
</gene>
<feature type="domain" description="Heterokaryon incompatibility" evidence="1">
    <location>
        <begin position="77"/>
        <end position="230"/>
    </location>
</feature>
<evidence type="ECO:0000313" key="3">
    <source>
        <dbReference type="Proteomes" id="UP000235786"/>
    </source>
</evidence>
<organism evidence="2 3">
    <name type="scientific">Hyaloscypha variabilis (strain UAMH 11265 / GT02V1 / F)</name>
    <name type="common">Meliniomyces variabilis</name>
    <dbReference type="NCBI Taxonomy" id="1149755"/>
    <lineage>
        <taxon>Eukaryota</taxon>
        <taxon>Fungi</taxon>
        <taxon>Dikarya</taxon>
        <taxon>Ascomycota</taxon>
        <taxon>Pezizomycotina</taxon>
        <taxon>Leotiomycetes</taxon>
        <taxon>Helotiales</taxon>
        <taxon>Hyaloscyphaceae</taxon>
        <taxon>Hyaloscypha</taxon>
        <taxon>Hyaloscypha variabilis</taxon>
    </lineage>
</organism>
<dbReference type="InterPro" id="IPR052895">
    <property type="entry name" value="HetReg/Transcr_Mod"/>
</dbReference>
<evidence type="ECO:0000313" key="2">
    <source>
        <dbReference type="EMBL" id="PMD41311.1"/>
    </source>
</evidence>
<proteinExistence type="predicted"/>
<dbReference type="PANTHER" id="PTHR24148:SF73">
    <property type="entry name" value="HET DOMAIN PROTEIN (AFU_ORTHOLOGUE AFUA_8G01020)"/>
    <property type="match status" value="1"/>
</dbReference>
<reference evidence="2 3" key="1">
    <citation type="submission" date="2016-04" db="EMBL/GenBank/DDBJ databases">
        <title>A degradative enzymes factory behind the ericoid mycorrhizal symbiosis.</title>
        <authorList>
            <consortium name="DOE Joint Genome Institute"/>
            <person name="Martino E."/>
            <person name="Morin E."/>
            <person name="Grelet G."/>
            <person name="Kuo A."/>
            <person name="Kohler A."/>
            <person name="Daghino S."/>
            <person name="Barry K."/>
            <person name="Choi C."/>
            <person name="Cichocki N."/>
            <person name="Clum A."/>
            <person name="Copeland A."/>
            <person name="Hainaut M."/>
            <person name="Haridas S."/>
            <person name="Labutti K."/>
            <person name="Lindquist E."/>
            <person name="Lipzen A."/>
            <person name="Khouja H.-R."/>
            <person name="Murat C."/>
            <person name="Ohm R."/>
            <person name="Olson A."/>
            <person name="Spatafora J."/>
            <person name="Veneault-Fourrey C."/>
            <person name="Henrissat B."/>
            <person name="Grigoriev I."/>
            <person name="Martin F."/>
            <person name="Perotto S."/>
        </authorList>
    </citation>
    <scope>NUCLEOTIDE SEQUENCE [LARGE SCALE GENOMIC DNA]</scope>
    <source>
        <strain evidence="2 3">F</strain>
    </source>
</reference>